<dbReference type="Gene3D" id="2.120.10.30">
    <property type="entry name" value="TolB, C-terminal domain"/>
    <property type="match status" value="1"/>
</dbReference>
<keyword evidence="7" id="KW-1185">Reference proteome</keyword>
<dbReference type="AlphaFoldDB" id="A0A6V7RLR3"/>
<dbReference type="SUPFAM" id="SSF50952">
    <property type="entry name" value="Soluble quinoprotein glucose dehydrogenase"/>
    <property type="match status" value="1"/>
</dbReference>
<comment type="caution">
    <text evidence="4">The sequence shown here is derived from an EMBL/GenBank/DDBJ whole genome shotgun (WGS) entry which is preliminary data.</text>
</comment>
<dbReference type="Proteomes" id="UP000534001">
    <property type="component" value="Unassembled WGS sequence"/>
</dbReference>
<accession>A0A6V7RLR3</accession>
<keyword evidence="2" id="KW-0732">Signal</keyword>
<dbReference type="PANTHER" id="PTHR19328">
    <property type="entry name" value="HEDGEHOG-INTERACTING PROTEIN"/>
    <property type="match status" value="1"/>
</dbReference>
<dbReference type="Pfam" id="PF07995">
    <property type="entry name" value="GSDH"/>
    <property type="match status" value="1"/>
</dbReference>
<proteinExistence type="predicted"/>
<evidence type="ECO:0000259" key="3">
    <source>
        <dbReference type="Pfam" id="PF07995"/>
    </source>
</evidence>
<dbReference type="EMBL" id="CAJEWA010000006">
    <property type="protein sequence ID" value="CAD2079200.1"/>
    <property type="molecule type" value="Genomic_DNA"/>
</dbReference>
<feature type="compositionally biased region" description="Acidic residues" evidence="1">
    <location>
        <begin position="30"/>
        <end position="58"/>
    </location>
</feature>
<dbReference type="Proteomes" id="UP000545588">
    <property type="component" value="Unassembled WGS sequence"/>
</dbReference>
<reference evidence="5 7" key="2">
    <citation type="submission" date="2020-08" db="EMBL/GenBank/DDBJ databases">
        <title>Genomic Encyclopedia of Type Strains, Phase IV (KMG-IV): sequencing the most valuable type-strain genomes for metagenomic binning, comparative biology and taxonomic classification.</title>
        <authorList>
            <person name="Goeker M."/>
        </authorList>
    </citation>
    <scope>NUCLEOTIDE SEQUENCE [LARGE SCALE GENOMIC DNA]</scope>
    <source>
        <strain evidence="5 7">DSM 22419</strain>
    </source>
</reference>
<evidence type="ECO:0000313" key="6">
    <source>
        <dbReference type="Proteomes" id="UP000534001"/>
    </source>
</evidence>
<protein>
    <submittedName>
        <fullName evidence="5">Glucose/arabinose dehydrogenase</fullName>
    </submittedName>
    <submittedName>
        <fullName evidence="4">Soluble aldose sugar dehydrogenase YliI</fullName>
    </submittedName>
</protein>
<dbReference type="PROSITE" id="PS51257">
    <property type="entry name" value="PROKAR_LIPOPROTEIN"/>
    <property type="match status" value="1"/>
</dbReference>
<feature type="domain" description="Glucose/Sorbosone dehydrogenase" evidence="3">
    <location>
        <begin position="97"/>
        <end position="424"/>
    </location>
</feature>
<reference evidence="4 6" key="1">
    <citation type="submission" date="2020-07" db="EMBL/GenBank/DDBJ databases">
        <authorList>
            <person name="Criscuolo A."/>
        </authorList>
    </citation>
    <scope>NUCLEOTIDE SEQUENCE [LARGE SCALE GENOMIC DNA]</scope>
    <source>
        <strain evidence="4">CIP111751</strain>
    </source>
</reference>
<dbReference type="InterPro" id="IPR011041">
    <property type="entry name" value="Quinoprot_gluc/sorb_DH_b-prop"/>
</dbReference>
<dbReference type="RefSeq" id="WP_184280802.1">
    <property type="nucleotide sequence ID" value="NZ_BMCO01000001.1"/>
</dbReference>
<dbReference type="EMBL" id="JACHFF010000001">
    <property type="protein sequence ID" value="MBB6422240.1"/>
    <property type="molecule type" value="Genomic_DNA"/>
</dbReference>
<evidence type="ECO:0000313" key="4">
    <source>
        <dbReference type="EMBL" id="CAD2079200.1"/>
    </source>
</evidence>
<feature type="region of interest" description="Disordered" evidence="1">
    <location>
        <begin position="27"/>
        <end position="78"/>
    </location>
</feature>
<name>A0A6V7RLR3_9STAP</name>
<feature type="chain" id="PRO_5027742893" evidence="2">
    <location>
        <begin position="23"/>
        <end position="442"/>
    </location>
</feature>
<dbReference type="InterPro" id="IPR011042">
    <property type="entry name" value="6-blade_b-propeller_TolB-like"/>
</dbReference>
<evidence type="ECO:0000313" key="7">
    <source>
        <dbReference type="Proteomes" id="UP000545588"/>
    </source>
</evidence>
<gene>
    <name evidence="4" type="primary">yliI</name>
    <name evidence="5" type="ORF">HNR41_000166</name>
    <name evidence="4" type="ORF">JEOCOQ751_01419</name>
</gene>
<organism evidence="4 6">
    <name type="scientific">Jeotgalicoccus coquinae</name>
    <dbReference type="NCBI Taxonomy" id="709509"/>
    <lineage>
        <taxon>Bacteria</taxon>
        <taxon>Bacillati</taxon>
        <taxon>Bacillota</taxon>
        <taxon>Bacilli</taxon>
        <taxon>Bacillales</taxon>
        <taxon>Staphylococcaceae</taxon>
        <taxon>Jeotgalicoccus</taxon>
    </lineage>
</organism>
<evidence type="ECO:0000313" key="5">
    <source>
        <dbReference type="EMBL" id="MBB6422240.1"/>
    </source>
</evidence>
<evidence type="ECO:0000256" key="2">
    <source>
        <dbReference type="SAM" id="SignalP"/>
    </source>
</evidence>
<feature type="signal peptide" evidence="2">
    <location>
        <begin position="1"/>
        <end position="22"/>
    </location>
</feature>
<dbReference type="PANTHER" id="PTHR19328:SF75">
    <property type="entry name" value="ALDOSE SUGAR DEHYDROGENASE YLII"/>
    <property type="match status" value="1"/>
</dbReference>
<sequence>MPKVSWSRLMFFTMLIFVLALAACGKGDTSGEESTDESEAATEESTDDSEAASEESAETEPKVTEFEPAFPEQTRAPAVETEAELDVKVVAEGLGVSWGMEVFDTNRILVTQRDEAELLIVNLEDGSVSDPIEGTPEVNNEDQGGLLDVAIAPDFDESRLVFMTFAQDVDEGTLTAVGKGVLSEDETSLEDFEVIFQAEPAYDGTLHYGGRIMFDDDGNLFLTTGERSDDPIRERAQDLDAYLGKVIHITQDGEAVDTNPFIEDEDALDGIYSYGHRNIQGVDFHPETGDLWIVEFGPQAGDELNIIEPGSNYGWPIVSYGIEYTGELINDGISEHDAQGFVEPRYYWDPTSAPSGMSFYDNDAIPEWENNLFIGGLAPNYIVRVVIEDDIIVGEERLLTEEGERFRDILVTEDGALIAATDGGMIYKITAAGEGTEDDDAE</sequence>
<evidence type="ECO:0000256" key="1">
    <source>
        <dbReference type="SAM" id="MobiDB-lite"/>
    </source>
</evidence>
<dbReference type="InterPro" id="IPR012938">
    <property type="entry name" value="Glc/Sorbosone_DH"/>
</dbReference>